<dbReference type="Pfam" id="PF02563">
    <property type="entry name" value="Poly_export"/>
    <property type="match status" value="1"/>
</dbReference>
<comment type="caution">
    <text evidence="6">The sequence shown here is derived from an EMBL/GenBank/DDBJ whole genome shotgun (WGS) entry which is preliminary data.</text>
</comment>
<keyword evidence="6" id="KW-0813">Transport</keyword>
<reference evidence="6 7" key="1">
    <citation type="submission" date="2020-01" db="EMBL/GenBank/DDBJ databases">
        <title>Genome analysis.</title>
        <authorList>
            <person name="Wu S."/>
            <person name="Wang G."/>
        </authorList>
    </citation>
    <scope>NUCLEOTIDE SEQUENCE [LARGE SCALE GENOMIC DNA]</scope>
    <source>
        <strain evidence="6 7">SYL130</strain>
    </source>
</reference>
<evidence type="ECO:0000256" key="1">
    <source>
        <dbReference type="ARBA" id="ARBA00022729"/>
    </source>
</evidence>
<feature type="signal peptide" evidence="3">
    <location>
        <begin position="1"/>
        <end position="23"/>
    </location>
</feature>
<evidence type="ECO:0000256" key="3">
    <source>
        <dbReference type="SAM" id="SignalP"/>
    </source>
</evidence>
<dbReference type="PANTHER" id="PTHR33619">
    <property type="entry name" value="POLYSACCHARIDE EXPORT PROTEIN GFCE-RELATED"/>
    <property type="match status" value="1"/>
</dbReference>
<dbReference type="EMBL" id="JAACJS010000002">
    <property type="protein sequence ID" value="NCI49062.1"/>
    <property type="molecule type" value="Genomic_DNA"/>
</dbReference>
<dbReference type="Pfam" id="PF10531">
    <property type="entry name" value="SLBB"/>
    <property type="match status" value="4"/>
</dbReference>
<evidence type="ECO:0000256" key="2">
    <source>
        <dbReference type="SAM" id="MobiDB-lite"/>
    </source>
</evidence>
<dbReference type="Gene3D" id="3.30.1950.10">
    <property type="entry name" value="wza like domain"/>
    <property type="match status" value="1"/>
</dbReference>
<feature type="domain" description="Soluble ligand binding" evidence="5">
    <location>
        <begin position="487"/>
        <end position="533"/>
    </location>
</feature>
<dbReference type="Gene3D" id="3.10.560.10">
    <property type="entry name" value="Outer membrane lipoprotein wza domain like"/>
    <property type="match status" value="6"/>
</dbReference>
<dbReference type="InterPro" id="IPR049712">
    <property type="entry name" value="Poly_export"/>
</dbReference>
<evidence type="ECO:0000259" key="5">
    <source>
        <dbReference type="Pfam" id="PF10531"/>
    </source>
</evidence>
<feature type="domain" description="Polysaccharide export protein N-terminal" evidence="4">
    <location>
        <begin position="146"/>
        <end position="208"/>
    </location>
</feature>
<keyword evidence="1 3" id="KW-0732">Signal</keyword>
<dbReference type="InterPro" id="IPR003715">
    <property type="entry name" value="Poly_export_N"/>
</dbReference>
<accession>A0ABW9ZTI3</accession>
<dbReference type="RefSeq" id="WP_161817360.1">
    <property type="nucleotide sequence ID" value="NZ_JAACJS010000002.1"/>
</dbReference>
<dbReference type="InterPro" id="IPR019554">
    <property type="entry name" value="Soluble_ligand-bd"/>
</dbReference>
<keyword evidence="6" id="KW-0762">Sugar transport</keyword>
<evidence type="ECO:0000259" key="4">
    <source>
        <dbReference type="Pfam" id="PF02563"/>
    </source>
</evidence>
<sequence>MLKKFLKVTGTFILLFVATNLYAQDLFRGEDLSKLKVDQLTETDISKFKTQLTNMGMTLDQAEKIAVSKGMPLGEFDKLRQRIAASTNRSSGPNNPDRNSNGSDSTAKPQYQSERPRSLIDSLIFGSELYTSVAPSFEPNLNMATPLNYILGSTDVVSISIYGVQQYEGEHRISAEGSIQIPNVGQIKLAGLSFEEATEKLKTVLGNSAYPYLKSGGSKLALSLAKIRTIRVNVIGANFPGNFNVSSLTTVFNVLYLAGGPSKFGSFREIELMRNGKLITKIDLYRFLLNGDQSDNIGLKDNDVIRIPPYKKRVELRGQVKRPGIFELLPGENFSNVIEFASGFTDSAYTASVKVYQQTDRERKVTDITSEQYTTYTPKSGDLFIVSKILNRFANRVRISGAVFRPDVYALTPGMTVADLIRKADGIREDAYTGRAQVMRLQDNLQPSILSFDIKKALSNDPEHNFVLKREDEVLIVSVQDLQDKFKITIQGEVRLPGEYNYVANLTLKDLILKAGGFTDAAYKNIEISRLLKRDSISSNDFRSAQLITTQIEADDLQSAAANVKLEPYDVVTIRRKAGYQLPESITVIGQVQFPGPYTLNRISERVSDIYNRAGGALPDADLTGAYIKRFRTQMEIEALNNKTMKIQKDVKADTSNSTTVVKDFDQIPLDLPYILSHPGSIEDIFMKEKDQLVIPRYDAQVKVSGAVLLPTQITYRAGNKLEDYIDAAGGYAYNSMKRKSFVIYPNGKTAVTKHFLFFSFSPKVTAGAEIVVPYKPEKRPLSTTEIIGLSSVLASLAGVVLALLRL</sequence>
<evidence type="ECO:0000313" key="6">
    <source>
        <dbReference type="EMBL" id="NCI49062.1"/>
    </source>
</evidence>
<evidence type="ECO:0000313" key="7">
    <source>
        <dbReference type="Proteomes" id="UP000753802"/>
    </source>
</evidence>
<gene>
    <name evidence="6" type="ORF">GWC95_03955</name>
</gene>
<feature type="compositionally biased region" description="Polar residues" evidence="2">
    <location>
        <begin position="86"/>
        <end position="113"/>
    </location>
</feature>
<dbReference type="Proteomes" id="UP000753802">
    <property type="component" value="Unassembled WGS sequence"/>
</dbReference>
<feature type="domain" description="Soluble ligand binding" evidence="5">
    <location>
        <begin position="396"/>
        <end position="441"/>
    </location>
</feature>
<feature type="domain" description="Soluble ligand binding" evidence="5">
    <location>
        <begin position="240"/>
        <end position="278"/>
    </location>
</feature>
<feature type="domain" description="Soluble ligand binding" evidence="5">
    <location>
        <begin position="315"/>
        <end position="358"/>
    </location>
</feature>
<keyword evidence="7" id="KW-1185">Reference proteome</keyword>
<organism evidence="6 7">
    <name type="scientific">Sediminibacterium roseum</name>
    <dbReference type="NCBI Taxonomy" id="1978412"/>
    <lineage>
        <taxon>Bacteria</taxon>
        <taxon>Pseudomonadati</taxon>
        <taxon>Bacteroidota</taxon>
        <taxon>Chitinophagia</taxon>
        <taxon>Chitinophagales</taxon>
        <taxon>Chitinophagaceae</taxon>
        <taxon>Sediminibacterium</taxon>
    </lineage>
</organism>
<protein>
    <submittedName>
        <fullName evidence="6">Sugar transporter</fullName>
    </submittedName>
</protein>
<feature type="region of interest" description="Disordered" evidence="2">
    <location>
        <begin position="86"/>
        <end position="115"/>
    </location>
</feature>
<name>A0ABW9ZTI3_9BACT</name>
<feature type="chain" id="PRO_5047464881" evidence="3">
    <location>
        <begin position="24"/>
        <end position="807"/>
    </location>
</feature>
<dbReference type="PANTHER" id="PTHR33619:SF3">
    <property type="entry name" value="POLYSACCHARIDE EXPORT PROTEIN GFCE-RELATED"/>
    <property type="match status" value="1"/>
</dbReference>
<proteinExistence type="predicted"/>